<dbReference type="Gene3D" id="3.40.50.150">
    <property type="entry name" value="Vaccinia Virus protein VP39"/>
    <property type="match status" value="1"/>
</dbReference>
<sequence>MNRFSGTDQHSGAEAFTRAAGAMQAVQRSGFLPPELRNQAHLDQPIELTAGQTCSQPTTVRAMLAMLDPDPGDTVLDVGSGSGWTTALLAHLVGPTGTVHGVELREDLATWGRQNVVATGMSWAHTHQAEPGVLGWPAAGPYQRILVSAEAQEVPVQLTEQLADGGRLVLPVRGTMTIVEYRDGVAQVVHTAGAYRFVPLR</sequence>
<comment type="similarity">
    <text evidence="2">Belongs to the methyltransferase superfamily. L-isoaspartyl/D-aspartyl protein methyltransferase family.</text>
</comment>
<dbReference type="EMBL" id="DXBY01000057">
    <property type="protein sequence ID" value="HIZ34772.1"/>
    <property type="molecule type" value="Genomic_DNA"/>
</dbReference>
<keyword evidence="5" id="KW-0963">Cytoplasm</keyword>
<evidence type="ECO:0000256" key="2">
    <source>
        <dbReference type="ARBA" id="ARBA00005369"/>
    </source>
</evidence>
<comment type="subcellular location">
    <subcellularLocation>
        <location evidence="1">Cytoplasm</location>
    </subcellularLocation>
</comment>
<evidence type="ECO:0000256" key="8">
    <source>
        <dbReference type="ARBA" id="ARBA00022691"/>
    </source>
</evidence>
<dbReference type="GO" id="GO:0004719">
    <property type="term" value="F:protein-L-isoaspartate (D-aspartate) O-methyltransferase activity"/>
    <property type="evidence" value="ECO:0007669"/>
    <property type="project" value="UniProtKB-EC"/>
</dbReference>
<dbReference type="GO" id="GO:0005737">
    <property type="term" value="C:cytoplasm"/>
    <property type="evidence" value="ECO:0007669"/>
    <property type="project" value="UniProtKB-SubCell"/>
</dbReference>
<proteinExistence type="inferred from homology"/>
<evidence type="ECO:0000256" key="4">
    <source>
        <dbReference type="ARBA" id="ARBA00013346"/>
    </source>
</evidence>
<dbReference type="Proteomes" id="UP000824037">
    <property type="component" value="Unassembled WGS sequence"/>
</dbReference>
<protein>
    <recommendedName>
        <fullName evidence="4">Protein-L-isoaspartate O-methyltransferase</fullName>
        <ecNumber evidence="3">2.1.1.77</ecNumber>
    </recommendedName>
    <alternativeName>
        <fullName evidence="11">L-isoaspartyl protein carboxyl methyltransferase</fullName>
    </alternativeName>
    <alternativeName>
        <fullName evidence="9">Protein L-isoaspartyl methyltransferase</fullName>
    </alternativeName>
    <alternativeName>
        <fullName evidence="10">Protein-beta-aspartate methyltransferase</fullName>
    </alternativeName>
</protein>
<evidence type="ECO:0000256" key="3">
    <source>
        <dbReference type="ARBA" id="ARBA00011890"/>
    </source>
</evidence>
<dbReference type="InterPro" id="IPR000682">
    <property type="entry name" value="PCMT"/>
</dbReference>
<evidence type="ECO:0000256" key="7">
    <source>
        <dbReference type="ARBA" id="ARBA00022679"/>
    </source>
</evidence>
<reference evidence="12" key="2">
    <citation type="submission" date="2021-04" db="EMBL/GenBank/DDBJ databases">
        <authorList>
            <person name="Gilroy R."/>
        </authorList>
    </citation>
    <scope>NUCLEOTIDE SEQUENCE</scope>
    <source>
        <strain evidence="12">ChiGjej4B4-7305</strain>
    </source>
</reference>
<dbReference type="SUPFAM" id="SSF53335">
    <property type="entry name" value="S-adenosyl-L-methionine-dependent methyltransferases"/>
    <property type="match status" value="1"/>
</dbReference>
<comment type="caution">
    <text evidence="12">The sequence shown here is derived from an EMBL/GenBank/DDBJ whole genome shotgun (WGS) entry which is preliminary data.</text>
</comment>
<gene>
    <name evidence="12" type="ORF">H9815_03250</name>
</gene>
<evidence type="ECO:0000256" key="9">
    <source>
        <dbReference type="ARBA" id="ARBA00030757"/>
    </source>
</evidence>
<reference evidence="12" key="1">
    <citation type="journal article" date="2021" name="PeerJ">
        <title>Extensive microbial diversity within the chicken gut microbiome revealed by metagenomics and culture.</title>
        <authorList>
            <person name="Gilroy R."/>
            <person name="Ravi A."/>
            <person name="Getino M."/>
            <person name="Pursley I."/>
            <person name="Horton D.L."/>
            <person name="Alikhan N.F."/>
            <person name="Baker D."/>
            <person name="Gharbi K."/>
            <person name="Hall N."/>
            <person name="Watson M."/>
            <person name="Adriaenssens E.M."/>
            <person name="Foster-Nyarko E."/>
            <person name="Jarju S."/>
            <person name="Secka A."/>
            <person name="Antonio M."/>
            <person name="Oren A."/>
            <person name="Chaudhuri R.R."/>
            <person name="La Ragione R."/>
            <person name="Hildebrand F."/>
            <person name="Pallen M.J."/>
        </authorList>
    </citation>
    <scope>NUCLEOTIDE SEQUENCE</scope>
    <source>
        <strain evidence="12">ChiGjej4B4-7305</strain>
    </source>
</reference>
<accession>A0A9D2ECG0</accession>
<keyword evidence="6" id="KW-0489">Methyltransferase</keyword>
<organism evidence="12 13">
    <name type="scientific">Candidatus Ruania gallistercoris</name>
    <dbReference type="NCBI Taxonomy" id="2838746"/>
    <lineage>
        <taxon>Bacteria</taxon>
        <taxon>Bacillati</taxon>
        <taxon>Actinomycetota</taxon>
        <taxon>Actinomycetes</taxon>
        <taxon>Micrococcales</taxon>
        <taxon>Ruaniaceae</taxon>
        <taxon>Ruania</taxon>
    </lineage>
</organism>
<dbReference type="PANTHER" id="PTHR11579">
    <property type="entry name" value="PROTEIN-L-ISOASPARTATE O-METHYLTRANSFERASE"/>
    <property type="match status" value="1"/>
</dbReference>
<evidence type="ECO:0000256" key="6">
    <source>
        <dbReference type="ARBA" id="ARBA00022603"/>
    </source>
</evidence>
<evidence type="ECO:0000313" key="12">
    <source>
        <dbReference type="EMBL" id="HIZ34772.1"/>
    </source>
</evidence>
<dbReference type="CDD" id="cd02440">
    <property type="entry name" value="AdoMet_MTases"/>
    <property type="match status" value="1"/>
</dbReference>
<name>A0A9D2ECG0_9MICO</name>
<dbReference type="EC" id="2.1.1.77" evidence="3"/>
<dbReference type="AlphaFoldDB" id="A0A9D2ECG0"/>
<keyword evidence="7" id="KW-0808">Transferase</keyword>
<keyword evidence="8" id="KW-0949">S-adenosyl-L-methionine</keyword>
<evidence type="ECO:0000313" key="13">
    <source>
        <dbReference type="Proteomes" id="UP000824037"/>
    </source>
</evidence>
<evidence type="ECO:0000256" key="1">
    <source>
        <dbReference type="ARBA" id="ARBA00004496"/>
    </source>
</evidence>
<evidence type="ECO:0000256" key="11">
    <source>
        <dbReference type="ARBA" id="ARBA00031350"/>
    </source>
</evidence>
<dbReference type="GO" id="GO:0032259">
    <property type="term" value="P:methylation"/>
    <property type="evidence" value="ECO:0007669"/>
    <property type="project" value="UniProtKB-KW"/>
</dbReference>
<evidence type="ECO:0000256" key="10">
    <source>
        <dbReference type="ARBA" id="ARBA00031323"/>
    </source>
</evidence>
<dbReference type="PANTHER" id="PTHR11579:SF0">
    <property type="entry name" value="PROTEIN-L-ISOASPARTATE(D-ASPARTATE) O-METHYLTRANSFERASE"/>
    <property type="match status" value="1"/>
</dbReference>
<dbReference type="InterPro" id="IPR029063">
    <property type="entry name" value="SAM-dependent_MTases_sf"/>
</dbReference>
<dbReference type="Pfam" id="PF01135">
    <property type="entry name" value="PCMT"/>
    <property type="match status" value="1"/>
</dbReference>
<evidence type="ECO:0000256" key="5">
    <source>
        <dbReference type="ARBA" id="ARBA00022490"/>
    </source>
</evidence>